<feature type="domain" description="Transferrin receptor-like dimerisation" evidence="5">
    <location>
        <begin position="652"/>
        <end position="767"/>
    </location>
</feature>
<evidence type="ECO:0000256" key="1">
    <source>
        <dbReference type="ARBA" id="ARBA00005634"/>
    </source>
</evidence>
<evidence type="ECO:0000313" key="7">
    <source>
        <dbReference type="EMBL" id="CAH3104600.1"/>
    </source>
</evidence>
<dbReference type="Gene3D" id="1.20.930.40">
    <property type="entry name" value="Transferrin receptor-like, dimerisation domain"/>
    <property type="match status" value="1"/>
</dbReference>
<evidence type="ECO:0000313" key="8">
    <source>
        <dbReference type="Proteomes" id="UP001159428"/>
    </source>
</evidence>
<keyword evidence="3" id="KW-0472">Membrane</keyword>
<dbReference type="GO" id="GO:0004180">
    <property type="term" value="F:carboxypeptidase activity"/>
    <property type="evidence" value="ECO:0007669"/>
    <property type="project" value="TreeGrafter"/>
</dbReference>
<accession>A0AAU9WAC8</accession>
<evidence type="ECO:0000259" key="5">
    <source>
        <dbReference type="Pfam" id="PF04253"/>
    </source>
</evidence>
<evidence type="ECO:0000256" key="3">
    <source>
        <dbReference type="SAM" id="Phobius"/>
    </source>
</evidence>
<protein>
    <recommendedName>
        <fullName evidence="9">Glutamate carboxypeptidase II</fullName>
    </recommendedName>
</protein>
<dbReference type="FunFam" id="3.40.630.10:FF:000101">
    <property type="entry name" value="N-acetylated alpha-linked acidic dipeptidase like 1"/>
    <property type="match status" value="1"/>
</dbReference>
<feature type="domain" description="PA" evidence="4">
    <location>
        <begin position="202"/>
        <end position="290"/>
    </location>
</feature>
<feature type="domain" description="Peptidase M28" evidence="6">
    <location>
        <begin position="387"/>
        <end position="585"/>
    </location>
</feature>
<dbReference type="SUPFAM" id="SSF53187">
    <property type="entry name" value="Zn-dependent exopeptidases"/>
    <property type="match status" value="1"/>
</dbReference>
<gene>
    <name evidence="7" type="ORF">PMEA_00034805</name>
</gene>
<dbReference type="InterPro" id="IPR007365">
    <property type="entry name" value="TFR-like_dimer_dom"/>
</dbReference>
<feature type="transmembrane region" description="Helical" evidence="3">
    <location>
        <begin position="37"/>
        <end position="60"/>
    </location>
</feature>
<dbReference type="InterPro" id="IPR039373">
    <property type="entry name" value="Peptidase_M28B"/>
</dbReference>
<organism evidence="7 8">
    <name type="scientific">Pocillopora meandrina</name>
    <dbReference type="NCBI Taxonomy" id="46732"/>
    <lineage>
        <taxon>Eukaryota</taxon>
        <taxon>Metazoa</taxon>
        <taxon>Cnidaria</taxon>
        <taxon>Anthozoa</taxon>
        <taxon>Hexacorallia</taxon>
        <taxon>Scleractinia</taxon>
        <taxon>Astrocoeniina</taxon>
        <taxon>Pocilloporidae</taxon>
        <taxon>Pocillopora</taxon>
    </lineage>
</organism>
<dbReference type="Gene3D" id="3.40.630.10">
    <property type="entry name" value="Zn peptidases"/>
    <property type="match status" value="1"/>
</dbReference>
<reference evidence="7 8" key="1">
    <citation type="submission" date="2022-05" db="EMBL/GenBank/DDBJ databases">
        <authorList>
            <consortium name="Genoscope - CEA"/>
            <person name="William W."/>
        </authorList>
    </citation>
    <scope>NUCLEOTIDE SEQUENCE [LARGE SCALE GENOMIC DNA]</scope>
</reference>
<dbReference type="PANTHER" id="PTHR10404:SF77">
    <property type="entry name" value="GLUTAMATE CARBOXYPEPTIDASE 2 HOMOLOG"/>
    <property type="match status" value="1"/>
</dbReference>
<dbReference type="FunFam" id="3.50.30.30:FF:000045">
    <property type="entry name" value="Predicted protein"/>
    <property type="match status" value="1"/>
</dbReference>
<dbReference type="PANTHER" id="PTHR10404">
    <property type="entry name" value="N-ACETYLATED-ALPHA-LINKED ACIDIC DIPEPTIDASE"/>
    <property type="match status" value="1"/>
</dbReference>
<dbReference type="AlphaFoldDB" id="A0AAU9WAC8"/>
<dbReference type="EMBL" id="CALNXJ010000009">
    <property type="protein sequence ID" value="CAH3104600.1"/>
    <property type="molecule type" value="Genomic_DNA"/>
</dbReference>
<proteinExistence type="inferred from homology"/>
<dbReference type="SUPFAM" id="SSF47672">
    <property type="entry name" value="Transferrin receptor-like dimerisation domain"/>
    <property type="match status" value="1"/>
</dbReference>
<evidence type="ECO:0000256" key="2">
    <source>
        <dbReference type="SAM" id="MobiDB-lite"/>
    </source>
</evidence>
<evidence type="ECO:0008006" key="9">
    <source>
        <dbReference type="Google" id="ProtNLM"/>
    </source>
</evidence>
<dbReference type="Pfam" id="PF04389">
    <property type="entry name" value="Peptidase_M28"/>
    <property type="match status" value="1"/>
</dbReference>
<dbReference type="InterPro" id="IPR036757">
    <property type="entry name" value="TFR-like_dimer_dom_sf"/>
</dbReference>
<feature type="region of interest" description="Disordered" evidence="2">
    <location>
        <begin position="67"/>
        <end position="86"/>
    </location>
</feature>
<keyword evidence="3" id="KW-0812">Transmembrane</keyword>
<name>A0AAU9WAC8_9CNID</name>
<comment type="similarity">
    <text evidence="1">Belongs to the peptidase M28 family. M28B subfamily.</text>
</comment>
<dbReference type="Pfam" id="PF04253">
    <property type="entry name" value="TFR_dimer"/>
    <property type="match status" value="1"/>
</dbReference>
<dbReference type="Pfam" id="PF02225">
    <property type="entry name" value="PA"/>
    <property type="match status" value="1"/>
</dbReference>
<dbReference type="InterPro" id="IPR003137">
    <property type="entry name" value="PA_domain"/>
</dbReference>
<dbReference type="Proteomes" id="UP001159428">
    <property type="component" value="Unassembled WGS sequence"/>
</dbReference>
<dbReference type="Gene3D" id="3.50.30.30">
    <property type="match status" value="1"/>
</dbReference>
<comment type="caution">
    <text evidence="7">The sequence shown here is derived from an EMBL/GenBank/DDBJ whole genome shotgun (WGS) entry which is preliminary data.</text>
</comment>
<evidence type="ECO:0000259" key="4">
    <source>
        <dbReference type="Pfam" id="PF02225"/>
    </source>
</evidence>
<keyword evidence="3" id="KW-1133">Transmembrane helix</keyword>
<evidence type="ECO:0000259" key="6">
    <source>
        <dbReference type="Pfam" id="PF04389"/>
    </source>
</evidence>
<keyword evidence="8" id="KW-1185">Reference proteome</keyword>
<dbReference type="CDD" id="cd02121">
    <property type="entry name" value="PA_GCPII_like"/>
    <property type="match status" value="1"/>
</dbReference>
<dbReference type="CDD" id="cd08022">
    <property type="entry name" value="M28_PSMA_like"/>
    <property type="match status" value="1"/>
</dbReference>
<sequence length="772" mass="87249">MLIITKVKVTVSVRIEISMEEKGSYSLLYNSPKRRKYVIALIVLSLLVFFGIGILAGYFIGRGAAKGCDDGDKNDRSKPKGDTQEQLEEFHKRAVDMISTVELRKNLKKFTKVPHFPGDPENFELAKDMAEKWRAYGIDVIWKNYSIMLSRPKDMKAGAAALYNGSILIHKSAPQERFLVPSENNSKVVPPFNAYAPSGSAKGKLVYANYGRDEDFEKLKELGVNCSGKIVIMRYGKVGRSTKPKRAHKEGAIGVILYMDPEDYAKKGVDKVYPKYNWLPNSAVQRGNIKSTPIRGDPQTPGYPSVKGMYRLPKEEAEKLLPQIPVHPISYEDAEPLLRILTRDVVLPNSSFQGGLNFPYGIQMAEDDPREIEVNCTNELYVTDVYNLMGVIQGSTHPDELVLLGNHRDAWVFGAADASSGTAALMELSRALGAQLKEGWKPKRTIVLLSWGAEEPKYMGSVEWLEEHSRLLSARAVAYLNVDMSVDGNYSFRAKSAPLMDWVLARGAMKVPSPLGNETAFDEWIRKIPNTLGLNYLPRLQQPRAGSDYVNFIQRLGIPIVDIRYTYNSKTSSNPLYHTVHDNFWWMSTLIDPEFKYHQVTTRVWTEITMVLADSVILPFNVTHYGVNMKIYNTQIKKKFEEDFKKYNAREDLKYLDEAVENFLSASREFDDFVKGADKENVAVVRKINTRLLNVERAFINLEGILQANPLQRHVVLVHSPTIYYSWYGGVVDAIYRARKGLVTKEEVKKQISIVAYGINSAAQILKLSPIE</sequence>
<dbReference type="InterPro" id="IPR046450">
    <property type="entry name" value="PA_dom_sf"/>
</dbReference>
<dbReference type="InterPro" id="IPR007484">
    <property type="entry name" value="Peptidase_M28"/>
</dbReference>
<dbReference type="SUPFAM" id="SSF52025">
    <property type="entry name" value="PA domain"/>
    <property type="match status" value="1"/>
</dbReference>